<feature type="region of interest" description="Disordered" evidence="1">
    <location>
        <begin position="1"/>
        <end position="56"/>
    </location>
</feature>
<gene>
    <name evidence="2" type="ORF">CPUR_00226</name>
</gene>
<evidence type="ECO:0000313" key="2">
    <source>
        <dbReference type="EMBL" id="CCE26757.1"/>
    </source>
</evidence>
<feature type="compositionally biased region" description="Basic residues" evidence="1">
    <location>
        <begin position="299"/>
        <end position="310"/>
    </location>
</feature>
<dbReference type="Proteomes" id="UP000016801">
    <property type="component" value="Unassembled WGS sequence"/>
</dbReference>
<comment type="caution">
    <text evidence="2">The sequence shown here is derived from an EMBL/GenBank/DDBJ whole genome shotgun (WGS) entry which is preliminary data.</text>
</comment>
<feature type="compositionally biased region" description="Basic and acidic residues" evidence="1">
    <location>
        <begin position="285"/>
        <end position="298"/>
    </location>
</feature>
<dbReference type="HOGENOM" id="CLU_354139_0_0_1"/>
<dbReference type="EMBL" id="CAGA01000001">
    <property type="protein sequence ID" value="CCE26757.1"/>
    <property type="molecule type" value="Genomic_DNA"/>
</dbReference>
<feature type="compositionally biased region" description="Basic residues" evidence="1">
    <location>
        <begin position="327"/>
        <end position="343"/>
    </location>
</feature>
<evidence type="ECO:0000256" key="1">
    <source>
        <dbReference type="SAM" id="MobiDB-lite"/>
    </source>
</evidence>
<dbReference type="PhylomeDB" id="M1VTX0"/>
<dbReference type="AlphaFoldDB" id="M1VTX0"/>
<feature type="region of interest" description="Disordered" evidence="1">
    <location>
        <begin position="90"/>
        <end position="114"/>
    </location>
</feature>
<organism evidence="2 3">
    <name type="scientific">Claviceps purpurea (strain 20.1)</name>
    <name type="common">Ergot fungus</name>
    <name type="synonym">Sphacelia segetum</name>
    <dbReference type="NCBI Taxonomy" id="1111077"/>
    <lineage>
        <taxon>Eukaryota</taxon>
        <taxon>Fungi</taxon>
        <taxon>Dikarya</taxon>
        <taxon>Ascomycota</taxon>
        <taxon>Pezizomycotina</taxon>
        <taxon>Sordariomycetes</taxon>
        <taxon>Hypocreomycetidae</taxon>
        <taxon>Hypocreales</taxon>
        <taxon>Clavicipitaceae</taxon>
        <taxon>Claviceps</taxon>
    </lineage>
</organism>
<accession>M1VTX0</accession>
<evidence type="ECO:0000313" key="3">
    <source>
        <dbReference type="Proteomes" id="UP000016801"/>
    </source>
</evidence>
<protein>
    <submittedName>
        <fullName evidence="2">Uncharacterized protein</fullName>
    </submittedName>
</protein>
<reference evidence="2 3" key="1">
    <citation type="journal article" date="2013" name="PLoS Genet.">
        <title>Plant-symbiotic fungi as chemical engineers: Multi-genome analysis of the Clavicipitaceae reveals dynamics of alkaloid loci.</title>
        <authorList>
            <person name="Schardl C.L."/>
            <person name="Young C.A."/>
            <person name="Hesse U."/>
            <person name="Amyotte S.G."/>
            <person name="Andreeva K."/>
            <person name="Calie P.J."/>
            <person name="Fleetwood D.J."/>
            <person name="Haws D.C."/>
            <person name="Moore N."/>
            <person name="Oeser B."/>
            <person name="Panaccione D.G."/>
            <person name="Schweri K.K."/>
            <person name="Voisey C.R."/>
            <person name="Farman M.L."/>
            <person name="Jaromczyk J.W."/>
            <person name="Roe B.A."/>
            <person name="O'Sullivan D.M."/>
            <person name="Scott B."/>
            <person name="Tudzynski P."/>
            <person name="An Z."/>
            <person name="Arnaoudova E.G."/>
            <person name="Bullock C.T."/>
            <person name="Charlton N.D."/>
            <person name="Chen L."/>
            <person name="Cox M."/>
            <person name="Dinkins R.D."/>
            <person name="Florea S."/>
            <person name="Glenn A.E."/>
            <person name="Gordon A."/>
            <person name="Gueldener U."/>
            <person name="Harris D.R."/>
            <person name="Hollin W."/>
            <person name="Jaromczyk J."/>
            <person name="Johnson R.D."/>
            <person name="Khan A.K."/>
            <person name="Leistner E."/>
            <person name="Leuchtmann A."/>
            <person name="Li C."/>
            <person name="Liu J."/>
            <person name="Liu J."/>
            <person name="Liu M."/>
            <person name="Mace W."/>
            <person name="Machado C."/>
            <person name="Nagabhyru P."/>
            <person name="Pan J."/>
            <person name="Schmid J."/>
            <person name="Sugawara K."/>
            <person name="Steiner U."/>
            <person name="Takach J.E."/>
            <person name="Tanaka E."/>
            <person name="Webb J.S."/>
            <person name="Wilson E.V."/>
            <person name="Wiseman J.L."/>
            <person name="Yoshida R."/>
            <person name="Zeng Z."/>
        </authorList>
    </citation>
    <scope>NUCLEOTIDE SEQUENCE [LARGE SCALE GENOMIC DNA]</scope>
    <source>
        <strain evidence="2 3">20.1</strain>
    </source>
</reference>
<name>M1VTX0_CLAP2</name>
<feature type="region of interest" description="Disordered" evidence="1">
    <location>
        <begin position="285"/>
        <end position="356"/>
    </location>
</feature>
<keyword evidence="3" id="KW-1185">Reference proteome</keyword>
<sequence>MPRKTNWASAKTPPTRRRQQRQTTQLGELDTTPTRPDASPGLLTKHTPQNGVYEQSIRLNTDSDVFEDGLEDGDLVELVNTQAVPNATVSKEFPWSETGSGARRSSSVSSGDASKSPFGYLGADNVFSSPASGSDALPDTVPLPLGLLHDPLLEEQRQGHMIVDFSETATTMIRSSPVTESHISKSLGTSSHRGFAGRVWRDDNICETPPQLAFAQSNKNLQVDEPMQTPKEQFGNTSASLELTRARGIDVDDTGFAAHERNSHHLATPFMSLDGAADRLDNRDGAITKKAHVSNDGKKQKRKRKQRPKSPLRFDNDTQAVKDVCKKPVRKRICQKSARRKPKPSPSPLRNIIQREVSETPPRNVSVDVAERLATTGCQSSPVAIKAVMHEVAPETTSHYPLETIEPSIRIAPVDRPVHPQKQDIMGISENMETESYIESPTSSGVNTRLSEINSPRTPLTISTEVQDSGAKIHECITEKPTRCGNSTRSLHTGNGEDDENLTQKQTTIVKAHSPVQQRIIPAPTELAYVDAFRRVDDQIAEKSSASKVADDGVLKLATARPSRNISVSGGGSPIRISQYEIQATQPISAGLLVPEAWSGTGYAGHVKRPAISAIHELSRLSGEAQQKINAAGSFEIEPRVAVSTSGLKDQPGLRRSILSELKREQSSRQTGNGQTKKRYSPPVDQGRQRLHELVDACMQHLDSKKDCILKIADIYTKAGSHCVQKIQSRFERERSTVTQLATQNMAVFAEATLHGKKSVEKNSAETGRLMKLLKDVVSSRGLSYGHASSALVKLQDAVLTGEDACPNPSSRWWSASTMKES</sequence>
<feature type="compositionally biased region" description="Low complexity" evidence="1">
    <location>
        <begin position="99"/>
        <end position="114"/>
    </location>
</feature>
<proteinExistence type="predicted"/>
<dbReference type="eggNOG" id="ENOG502RQAK">
    <property type="taxonomic scope" value="Eukaryota"/>
</dbReference>
<feature type="compositionally biased region" description="Polar residues" evidence="1">
    <location>
        <begin position="46"/>
        <end position="56"/>
    </location>
</feature>
<dbReference type="VEuPathDB" id="FungiDB:CPUR_00226"/>
<dbReference type="OrthoDB" id="4953021at2759"/>
<feature type="region of interest" description="Disordered" evidence="1">
    <location>
        <begin position="660"/>
        <end position="686"/>
    </location>
</feature>